<feature type="transmembrane region" description="Helical" evidence="6">
    <location>
        <begin position="97"/>
        <end position="117"/>
    </location>
</feature>
<gene>
    <name evidence="8" type="ORF">GR183_11830</name>
</gene>
<feature type="transmembrane region" description="Helical" evidence="6">
    <location>
        <begin position="275"/>
        <end position="295"/>
    </location>
</feature>
<dbReference type="AlphaFoldDB" id="A0A7X3S885"/>
<feature type="transmembrane region" description="Helical" evidence="6">
    <location>
        <begin position="154"/>
        <end position="175"/>
    </location>
</feature>
<evidence type="ECO:0000256" key="4">
    <source>
        <dbReference type="ARBA" id="ARBA00022989"/>
    </source>
</evidence>
<keyword evidence="3 6" id="KW-0812">Transmembrane</keyword>
<dbReference type="RefSeq" id="WP_160775852.1">
    <property type="nucleotide sequence ID" value="NZ_WUMV01000004.1"/>
</dbReference>
<evidence type="ECO:0000256" key="3">
    <source>
        <dbReference type="ARBA" id="ARBA00022692"/>
    </source>
</evidence>
<feature type="transmembrane region" description="Helical" evidence="6">
    <location>
        <begin position="187"/>
        <end position="206"/>
    </location>
</feature>
<feature type="transmembrane region" description="Helical" evidence="6">
    <location>
        <begin position="246"/>
        <end position="269"/>
    </location>
</feature>
<evidence type="ECO:0000256" key="6">
    <source>
        <dbReference type="SAM" id="Phobius"/>
    </source>
</evidence>
<keyword evidence="4 6" id="KW-1133">Transmembrane helix</keyword>
<dbReference type="Proteomes" id="UP000433101">
    <property type="component" value="Unassembled WGS sequence"/>
</dbReference>
<dbReference type="InterPro" id="IPR000620">
    <property type="entry name" value="EamA_dom"/>
</dbReference>
<evidence type="ECO:0000313" key="8">
    <source>
        <dbReference type="EMBL" id="MXN65593.1"/>
    </source>
</evidence>
<dbReference type="GO" id="GO:0016020">
    <property type="term" value="C:membrane"/>
    <property type="evidence" value="ECO:0007669"/>
    <property type="project" value="UniProtKB-SubCell"/>
</dbReference>
<evidence type="ECO:0000313" key="9">
    <source>
        <dbReference type="Proteomes" id="UP000433101"/>
    </source>
</evidence>
<dbReference type="PANTHER" id="PTHR32322:SF2">
    <property type="entry name" value="EAMA DOMAIN-CONTAINING PROTEIN"/>
    <property type="match status" value="1"/>
</dbReference>
<dbReference type="PANTHER" id="PTHR32322">
    <property type="entry name" value="INNER MEMBRANE TRANSPORTER"/>
    <property type="match status" value="1"/>
</dbReference>
<dbReference type="SUPFAM" id="SSF103481">
    <property type="entry name" value="Multidrug resistance efflux transporter EmrE"/>
    <property type="match status" value="2"/>
</dbReference>
<comment type="subcellular location">
    <subcellularLocation>
        <location evidence="1">Membrane</location>
        <topology evidence="1">Multi-pass membrane protein</topology>
    </subcellularLocation>
</comment>
<comment type="similarity">
    <text evidence="2">Belongs to the EamA transporter family.</text>
</comment>
<keyword evidence="9" id="KW-1185">Reference proteome</keyword>
<dbReference type="EMBL" id="WUMV01000004">
    <property type="protein sequence ID" value="MXN65593.1"/>
    <property type="molecule type" value="Genomic_DNA"/>
</dbReference>
<accession>A0A7X3S885</accession>
<sequence length="303" mass="32218">MRLPETPYVGHLAQFLSITVWSSGLIVQKSLTGVANPASILMLQFVGAAVILWVGLALRGQLPRLNKRALVSFCWGTMAPGMVLAFGLFGAARTDGVSVSLIWGLVPLLGPVLARIVLKEPLPWTFVAGGFISFAGLLIITANRESIGASDMTGNVLVFIGVLFAAGSHVVGRFLNRGAVPWYQTATLQVTGAAFATSCLTVWTGFRLDVASEPGAFWSLSYLVLIMTVVNFLAFNLALSRIQAAWVSLYVSLAPAIGTFASVILLGTVVRPVDIVAIAVIMSGVAMPHIARLFARKFRTAKS</sequence>
<comment type="caution">
    <text evidence="8">The sequence shown here is derived from an EMBL/GenBank/DDBJ whole genome shotgun (WGS) entry which is preliminary data.</text>
</comment>
<feature type="domain" description="EamA" evidence="7">
    <location>
        <begin position="10"/>
        <end position="141"/>
    </location>
</feature>
<feature type="transmembrane region" description="Helical" evidence="6">
    <location>
        <begin position="124"/>
        <end position="142"/>
    </location>
</feature>
<evidence type="ECO:0000256" key="1">
    <source>
        <dbReference type="ARBA" id="ARBA00004141"/>
    </source>
</evidence>
<name>A0A7X3S885_9HYPH</name>
<reference evidence="8 9" key="1">
    <citation type="submission" date="2019-12" db="EMBL/GenBank/DDBJ databases">
        <authorList>
            <person name="Li M."/>
        </authorList>
    </citation>
    <scope>NUCLEOTIDE SEQUENCE [LARGE SCALE GENOMIC DNA]</scope>
    <source>
        <strain evidence="8 9">GBMRC 2046</strain>
    </source>
</reference>
<evidence type="ECO:0000259" key="7">
    <source>
        <dbReference type="Pfam" id="PF00892"/>
    </source>
</evidence>
<dbReference type="Pfam" id="PF00892">
    <property type="entry name" value="EamA"/>
    <property type="match status" value="2"/>
</dbReference>
<evidence type="ECO:0000256" key="2">
    <source>
        <dbReference type="ARBA" id="ARBA00007362"/>
    </source>
</evidence>
<feature type="transmembrane region" description="Helical" evidence="6">
    <location>
        <begin position="218"/>
        <end position="239"/>
    </location>
</feature>
<protein>
    <submittedName>
        <fullName evidence="8">EamA family transporter</fullName>
    </submittedName>
</protein>
<feature type="domain" description="EamA" evidence="7">
    <location>
        <begin position="153"/>
        <end position="287"/>
    </location>
</feature>
<feature type="transmembrane region" description="Helical" evidence="6">
    <location>
        <begin position="37"/>
        <end position="58"/>
    </location>
</feature>
<evidence type="ECO:0000256" key="5">
    <source>
        <dbReference type="ARBA" id="ARBA00023136"/>
    </source>
</evidence>
<feature type="transmembrane region" description="Helical" evidence="6">
    <location>
        <begin position="70"/>
        <end position="91"/>
    </location>
</feature>
<proteinExistence type="inferred from homology"/>
<dbReference type="InterPro" id="IPR050638">
    <property type="entry name" value="AA-Vitamin_Transporters"/>
</dbReference>
<dbReference type="InterPro" id="IPR037185">
    <property type="entry name" value="EmrE-like"/>
</dbReference>
<organism evidence="8 9">
    <name type="scientific">Stappia sediminis</name>
    <dbReference type="NCBI Taxonomy" id="2692190"/>
    <lineage>
        <taxon>Bacteria</taxon>
        <taxon>Pseudomonadati</taxon>
        <taxon>Pseudomonadota</taxon>
        <taxon>Alphaproteobacteria</taxon>
        <taxon>Hyphomicrobiales</taxon>
        <taxon>Stappiaceae</taxon>
        <taxon>Stappia</taxon>
    </lineage>
</organism>
<keyword evidence="5 6" id="KW-0472">Membrane</keyword>